<organism evidence="2 3">
    <name type="scientific">Amycolatopsis silviterrae</name>
    <dbReference type="NCBI Taxonomy" id="1656914"/>
    <lineage>
        <taxon>Bacteria</taxon>
        <taxon>Bacillati</taxon>
        <taxon>Actinomycetota</taxon>
        <taxon>Actinomycetes</taxon>
        <taxon>Pseudonocardiales</taxon>
        <taxon>Pseudonocardiaceae</taxon>
        <taxon>Amycolatopsis</taxon>
    </lineage>
</organism>
<dbReference type="InterPro" id="IPR051678">
    <property type="entry name" value="AGP_Transferase"/>
</dbReference>
<dbReference type="RefSeq" id="WP_378306680.1">
    <property type="nucleotide sequence ID" value="NZ_JBHUKS010000015.1"/>
</dbReference>
<proteinExistence type="predicted"/>
<keyword evidence="3" id="KW-1185">Reference proteome</keyword>
<gene>
    <name evidence="2" type="ORF">ACFSVL_21155</name>
</gene>
<accession>A0ABW5H999</accession>
<dbReference type="Pfam" id="PF01636">
    <property type="entry name" value="APH"/>
    <property type="match status" value="1"/>
</dbReference>
<dbReference type="EMBL" id="JBHUKS010000015">
    <property type="protein sequence ID" value="MFD2469908.1"/>
    <property type="molecule type" value="Genomic_DNA"/>
</dbReference>
<comment type="caution">
    <text evidence="2">The sequence shown here is derived from an EMBL/GenBank/DDBJ whole genome shotgun (WGS) entry which is preliminary data.</text>
</comment>
<keyword evidence="2" id="KW-0808">Transferase</keyword>
<dbReference type="PANTHER" id="PTHR21310">
    <property type="entry name" value="AMINOGLYCOSIDE PHOSPHOTRANSFERASE-RELATED-RELATED"/>
    <property type="match status" value="1"/>
</dbReference>
<name>A0ABW5H999_9PSEU</name>
<dbReference type="SUPFAM" id="SSF56112">
    <property type="entry name" value="Protein kinase-like (PK-like)"/>
    <property type="match status" value="1"/>
</dbReference>
<dbReference type="GO" id="GO:0016740">
    <property type="term" value="F:transferase activity"/>
    <property type="evidence" value="ECO:0007669"/>
    <property type="project" value="UniProtKB-KW"/>
</dbReference>
<evidence type="ECO:0000313" key="2">
    <source>
        <dbReference type="EMBL" id="MFD2469908.1"/>
    </source>
</evidence>
<protein>
    <submittedName>
        <fullName evidence="2">Aminoglycoside phosphotransferase family protein</fullName>
        <ecNumber evidence="2">2.7.-.-</ecNumber>
    </submittedName>
</protein>
<evidence type="ECO:0000313" key="3">
    <source>
        <dbReference type="Proteomes" id="UP001597483"/>
    </source>
</evidence>
<dbReference type="CDD" id="cd05120">
    <property type="entry name" value="APH_ChoK_like"/>
    <property type="match status" value="1"/>
</dbReference>
<dbReference type="Gene3D" id="3.90.1200.10">
    <property type="match status" value="1"/>
</dbReference>
<dbReference type="PANTHER" id="PTHR21310:SF15">
    <property type="entry name" value="AMINOGLYCOSIDE PHOSPHOTRANSFERASE DOMAIN-CONTAINING PROTEIN"/>
    <property type="match status" value="1"/>
</dbReference>
<sequence length="308" mass="34197">MFPPAATAAEFDELTREGLLPAARDLLRTLGEPGEPVPFADGSLPVYAVGEQLVLKLYPPLYLDELATERTMLEVLHGKLPIPTPGVVHAGTRDGWGYVVMERLPGRTLKQVWPELSTADRLALAPEIGEALSTLHSVRDPALSVLGPPDWAAFLAGQREKLVEHHRKTTLDEHWLAQLPEFLRTVDLGTPETAPLHTEVMRDHLMVARDGDNWRLTGLFDFEPAMRGAPEYEFAAAGLFVSGGDATVFRRLLLAYGYRPADLGPDFSRRCLAYALLHVYSNFRWYLDVLPAPPEPTFVSLAQAWWGV</sequence>
<dbReference type="EC" id="2.7.-.-" evidence="2"/>
<dbReference type="Proteomes" id="UP001597483">
    <property type="component" value="Unassembled WGS sequence"/>
</dbReference>
<dbReference type="InterPro" id="IPR002575">
    <property type="entry name" value="Aminoglycoside_PTrfase"/>
</dbReference>
<dbReference type="InterPro" id="IPR011009">
    <property type="entry name" value="Kinase-like_dom_sf"/>
</dbReference>
<reference evidence="3" key="1">
    <citation type="journal article" date="2019" name="Int. J. Syst. Evol. Microbiol.">
        <title>The Global Catalogue of Microorganisms (GCM) 10K type strain sequencing project: providing services to taxonomists for standard genome sequencing and annotation.</title>
        <authorList>
            <consortium name="The Broad Institute Genomics Platform"/>
            <consortium name="The Broad Institute Genome Sequencing Center for Infectious Disease"/>
            <person name="Wu L."/>
            <person name="Ma J."/>
        </authorList>
    </citation>
    <scope>NUCLEOTIDE SEQUENCE [LARGE SCALE GENOMIC DNA]</scope>
    <source>
        <strain evidence="3">CGMCC 4.7641</strain>
    </source>
</reference>
<feature type="domain" description="Aminoglycoside phosphotransferase" evidence="1">
    <location>
        <begin position="38"/>
        <end position="261"/>
    </location>
</feature>
<dbReference type="InterPro" id="IPR016259">
    <property type="entry name" value="Hygromycin-B_Kinase"/>
</dbReference>
<dbReference type="PIRSF" id="PIRSF000707">
    <property type="entry name" value="Hygromycin-B_kinase"/>
    <property type="match status" value="1"/>
</dbReference>
<evidence type="ECO:0000259" key="1">
    <source>
        <dbReference type="Pfam" id="PF01636"/>
    </source>
</evidence>